<dbReference type="GeneID" id="64766957"/>
<evidence type="ECO:0000313" key="3">
    <source>
        <dbReference type="Proteomes" id="UP000316777"/>
    </source>
</evidence>
<gene>
    <name evidence="2" type="primary">33</name>
    <name evidence="2" type="ORF">SEA_PHRAPPUCCINO_33</name>
</gene>
<dbReference type="Proteomes" id="UP000316777">
    <property type="component" value="Segment"/>
</dbReference>
<protein>
    <submittedName>
        <fullName evidence="2">Uncharacterized protein</fullName>
    </submittedName>
</protein>
<dbReference type="KEGG" id="vg:64766957"/>
<accession>A0A514DDM2</accession>
<feature type="region of interest" description="Disordered" evidence="1">
    <location>
        <begin position="1"/>
        <end position="55"/>
    </location>
</feature>
<dbReference type="RefSeq" id="YP_010059722.1">
    <property type="nucleotide sequence ID" value="NC_054727.1"/>
</dbReference>
<proteinExistence type="predicted"/>
<reference evidence="2 3" key="1">
    <citation type="submission" date="2019-05" db="EMBL/GenBank/DDBJ databases">
        <authorList>
            <person name="Pope W.H."/>
            <person name="Garlena R.A."/>
            <person name="Russell D.A."/>
            <person name="Jacobs-Sera D."/>
            <person name="Hatfull G.F."/>
        </authorList>
    </citation>
    <scope>NUCLEOTIDE SEQUENCE [LARGE SCALE GENOMIC DNA]</scope>
</reference>
<keyword evidence="3" id="KW-1185">Reference proteome</keyword>
<name>A0A514DDM2_9CAUD</name>
<organism evidence="2 3">
    <name type="scientific">Mycobacterium phage Phrappuccino</name>
    <dbReference type="NCBI Taxonomy" id="2591223"/>
    <lineage>
        <taxon>Viruses</taxon>
        <taxon>Duplodnaviria</taxon>
        <taxon>Heunggongvirae</taxon>
        <taxon>Uroviricota</taxon>
        <taxon>Caudoviricetes</taxon>
        <taxon>Phrappuccinovirus</taxon>
        <taxon>Phrappuccinovirus phrappuccino</taxon>
        <taxon>Phreappuccinovirus Phrappuccino</taxon>
    </lineage>
</organism>
<dbReference type="EMBL" id="MK937592">
    <property type="protein sequence ID" value="QDH91711.1"/>
    <property type="molecule type" value="Genomic_DNA"/>
</dbReference>
<evidence type="ECO:0000313" key="2">
    <source>
        <dbReference type="EMBL" id="QDH91711.1"/>
    </source>
</evidence>
<evidence type="ECO:0000256" key="1">
    <source>
        <dbReference type="SAM" id="MobiDB-lite"/>
    </source>
</evidence>
<sequence>MATPEAWALGKLDGRNADSGAVEPHRPVQLYRKVTDSGQRTTARTGGPKPGQPWNTPSALDELTVLAEDLSVVYVDPSGKEWTLSDMVIELFKAHQAKTS</sequence>